<evidence type="ECO:0000256" key="1">
    <source>
        <dbReference type="SAM" id="MobiDB-lite"/>
    </source>
</evidence>
<evidence type="ECO:0000313" key="2">
    <source>
        <dbReference type="EMBL" id="GGK50305.1"/>
    </source>
</evidence>
<sequence>MDDVVRLRELMPGIRTPDPSRVPHDPGKPPPPLPPGGRLPGEVPPAPEEDEIEPGEDPQIRDPGRREPPDHLPGGPSNPNPHHALRRMS</sequence>
<dbReference type="AlphaFoldDB" id="A0A917QIB1"/>
<dbReference type="Proteomes" id="UP000600449">
    <property type="component" value="Unassembled WGS sequence"/>
</dbReference>
<name>A0A917QIB1_9HYPH</name>
<feature type="compositionally biased region" description="Acidic residues" evidence="1">
    <location>
        <begin position="47"/>
        <end position="56"/>
    </location>
</feature>
<dbReference type="RefSeq" id="WP_244645618.1">
    <property type="nucleotide sequence ID" value="NZ_BMMF01000014.1"/>
</dbReference>
<feature type="compositionally biased region" description="Pro residues" evidence="1">
    <location>
        <begin position="28"/>
        <end position="46"/>
    </location>
</feature>
<feature type="compositionally biased region" description="Basic and acidic residues" evidence="1">
    <location>
        <begin position="58"/>
        <end position="70"/>
    </location>
</feature>
<organism evidence="2 3">
    <name type="scientific">Salinarimonas ramus</name>
    <dbReference type="NCBI Taxonomy" id="690164"/>
    <lineage>
        <taxon>Bacteria</taxon>
        <taxon>Pseudomonadati</taxon>
        <taxon>Pseudomonadota</taxon>
        <taxon>Alphaproteobacteria</taxon>
        <taxon>Hyphomicrobiales</taxon>
        <taxon>Salinarimonadaceae</taxon>
        <taxon>Salinarimonas</taxon>
    </lineage>
</organism>
<feature type="region of interest" description="Disordered" evidence="1">
    <location>
        <begin position="1"/>
        <end position="89"/>
    </location>
</feature>
<proteinExistence type="predicted"/>
<keyword evidence="3" id="KW-1185">Reference proteome</keyword>
<accession>A0A917QIB1</accession>
<dbReference type="EMBL" id="BMMF01000014">
    <property type="protein sequence ID" value="GGK50305.1"/>
    <property type="molecule type" value="Genomic_DNA"/>
</dbReference>
<comment type="caution">
    <text evidence="2">The sequence shown here is derived from an EMBL/GenBank/DDBJ whole genome shotgun (WGS) entry which is preliminary data.</text>
</comment>
<evidence type="ECO:0000313" key="3">
    <source>
        <dbReference type="Proteomes" id="UP000600449"/>
    </source>
</evidence>
<protein>
    <submittedName>
        <fullName evidence="2">Uncharacterized protein</fullName>
    </submittedName>
</protein>
<reference evidence="2 3" key="1">
    <citation type="journal article" date="2014" name="Int. J. Syst. Evol. Microbiol.">
        <title>Complete genome sequence of Corynebacterium casei LMG S-19264T (=DSM 44701T), isolated from a smear-ripened cheese.</title>
        <authorList>
            <consortium name="US DOE Joint Genome Institute (JGI-PGF)"/>
            <person name="Walter F."/>
            <person name="Albersmeier A."/>
            <person name="Kalinowski J."/>
            <person name="Ruckert C."/>
        </authorList>
    </citation>
    <scope>NUCLEOTIDE SEQUENCE [LARGE SCALE GENOMIC DNA]</scope>
    <source>
        <strain evidence="2 3">CGMCC 1.9161</strain>
    </source>
</reference>
<gene>
    <name evidence="2" type="ORF">GCM10011322_41600</name>
</gene>